<dbReference type="PANTHER" id="PTHR33588">
    <property type="entry name" value="CILIA- AND FLAGELLA-ASSOCIATED PROTEIN 299"/>
    <property type="match status" value="1"/>
</dbReference>
<reference evidence="7 8" key="1">
    <citation type="submission" date="2009-11" db="EMBL/GenBank/DDBJ databases">
        <title>Annotation of Allomyces macrogynus ATCC 38327.</title>
        <authorList>
            <consortium name="The Broad Institute Genome Sequencing Platform"/>
            <person name="Russ C."/>
            <person name="Cuomo C."/>
            <person name="Burger G."/>
            <person name="Gray M.W."/>
            <person name="Holland P.W.H."/>
            <person name="King N."/>
            <person name="Lang F.B.F."/>
            <person name="Roger A.J."/>
            <person name="Ruiz-Trillo I."/>
            <person name="Young S.K."/>
            <person name="Zeng Q."/>
            <person name="Gargeya S."/>
            <person name="Fitzgerald M."/>
            <person name="Haas B."/>
            <person name="Abouelleil A."/>
            <person name="Alvarado L."/>
            <person name="Arachchi H.M."/>
            <person name="Berlin A."/>
            <person name="Chapman S.B."/>
            <person name="Gearin G."/>
            <person name="Goldberg J."/>
            <person name="Griggs A."/>
            <person name="Gujja S."/>
            <person name="Hansen M."/>
            <person name="Heiman D."/>
            <person name="Howarth C."/>
            <person name="Larimer J."/>
            <person name="Lui A."/>
            <person name="MacDonald P.J.P."/>
            <person name="McCowen C."/>
            <person name="Montmayeur A."/>
            <person name="Murphy C."/>
            <person name="Neiman D."/>
            <person name="Pearson M."/>
            <person name="Priest M."/>
            <person name="Roberts A."/>
            <person name="Saif S."/>
            <person name="Shea T."/>
            <person name="Sisk P."/>
            <person name="Stolte C."/>
            <person name="Sykes S."/>
            <person name="Wortman J."/>
            <person name="Nusbaum C."/>
            <person name="Birren B."/>
        </authorList>
    </citation>
    <scope>NUCLEOTIDE SEQUENCE [LARGE SCALE GENOMIC DNA]</scope>
    <source>
        <strain evidence="7 8">ATCC 38327</strain>
    </source>
</reference>
<evidence type="ECO:0000256" key="2">
    <source>
        <dbReference type="ARBA" id="ARBA00004123"/>
    </source>
</evidence>
<dbReference type="PANTHER" id="PTHR33588:SF1">
    <property type="entry name" value="CILIA- AND FLAGELLA-ASSOCIATED PROTEIN 299"/>
    <property type="match status" value="1"/>
</dbReference>
<name>A0A0L0T323_ALLM3</name>
<protein>
    <recommendedName>
        <fullName evidence="4">Cilia- and flagella-associated protein 299</fullName>
    </recommendedName>
</protein>
<reference evidence="8" key="2">
    <citation type="submission" date="2009-11" db="EMBL/GenBank/DDBJ databases">
        <title>The Genome Sequence of Allomyces macrogynus strain ATCC 38327.</title>
        <authorList>
            <consortium name="The Broad Institute Genome Sequencing Platform"/>
            <person name="Russ C."/>
            <person name="Cuomo C."/>
            <person name="Shea T."/>
            <person name="Young S.K."/>
            <person name="Zeng Q."/>
            <person name="Koehrsen M."/>
            <person name="Haas B."/>
            <person name="Borodovsky M."/>
            <person name="Guigo R."/>
            <person name="Alvarado L."/>
            <person name="Berlin A."/>
            <person name="Borenstein D."/>
            <person name="Chen Z."/>
            <person name="Engels R."/>
            <person name="Freedman E."/>
            <person name="Gellesch M."/>
            <person name="Goldberg J."/>
            <person name="Griggs A."/>
            <person name="Gujja S."/>
            <person name="Heiman D."/>
            <person name="Hepburn T."/>
            <person name="Howarth C."/>
            <person name="Jen D."/>
            <person name="Larson L."/>
            <person name="Lewis B."/>
            <person name="Mehta T."/>
            <person name="Park D."/>
            <person name="Pearson M."/>
            <person name="Roberts A."/>
            <person name="Saif S."/>
            <person name="Shenoy N."/>
            <person name="Sisk P."/>
            <person name="Stolte C."/>
            <person name="Sykes S."/>
            <person name="Walk T."/>
            <person name="White J."/>
            <person name="Yandava C."/>
            <person name="Burger G."/>
            <person name="Gray M.W."/>
            <person name="Holland P.W.H."/>
            <person name="King N."/>
            <person name="Lang F.B.F."/>
            <person name="Roger A.J."/>
            <person name="Ruiz-Trillo I."/>
            <person name="Lander E."/>
            <person name="Nusbaum C."/>
        </authorList>
    </citation>
    <scope>NUCLEOTIDE SEQUENCE [LARGE SCALE GENOMIC DNA]</scope>
    <source>
        <strain evidence="8">ATCC 38327</strain>
    </source>
</reference>
<dbReference type="Proteomes" id="UP000054350">
    <property type="component" value="Unassembled WGS sequence"/>
</dbReference>
<keyword evidence="8" id="KW-1185">Reference proteome</keyword>
<evidence type="ECO:0000256" key="6">
    <source>
        <dbReference type="ARBA" id="ARBA00023242"/>
    </source>
</evidence>
<comment type="function">
    <text evidence="1">May be involved in spermatogenesis.</text>
</comment>
<evidence type="ECO:0000256" key="4">
    <source>
        <dbReference type="ARBA" id="ARBA00021436"/>
    </source>
</evidence>
<keyword evidence="5" id="KW-0963">Cytoplasm</keyword>
<gene>
    <name evidence="7" type="ORF">AMAG_13845</name>
</gene>
<evidence type="ECO:0000256" key="5">
    <source>
        <dbReference type="ARBA" id="ARBA00022490"/>
    </source>
</evidence>
<comment type="subcellular location">
    <subcellularLocation>
        <location evidence="3">Cytoplasm</location>
    </subcellularLocation>
    <subcellularLocation>
        <location evidence="2">Nucleus</location>
    </subcellularLocation>
</comment>
<dbReference type="EMBL" id="GG745359">
    <property type="protein sequence ID" value="KNE68969.1"/>
    <property type="molecule type" value="Genomic_DNA"/>
</dbReference>
<proteinExistence type="predicted"/>
<dbReference type="GO" id="GO:0005737">
    <property type="term" value="C:cytoplasm"/>
    <property type="evidence" value="ECO:0007669"/>
    <property type="project" value="UniProtKB-SubCell"/>
</dbReference>
<keyword evidence="6" id="KW-0539">Nucleus</keyword>
<dbReference type="OrthoDB" id="2136125at2759"/>
<dbReference type="STRING" id="578462.A0A0L0T323"/>
<dbReference type="AlphaFoldDB" id="A0A0L0T323"/>
<dbReference type="Pfam" id="PF14713">
    <property type="entry name" value="DUF4464"/>
    <property type="match status" value="1"/>
</dbReference>
<evidence type="ECO:0000313" key="7">
    <source>
        <dbReference type="EMBL" id="KNE68969.1"/>
    </source>
</evidence>
<evidence type="ECO:0000256" key="3">
    <source>
        <dbReference type="ARBA" id="ARBA00004496"/>
    </source>
</evidence>
<sequence length="121" mass="14185">MIFLRLRNAHGQEISRDIDYAHRLKFEAFDAYFAGTKTMVPRPSDLSFFNRETQLCTSNNTPNWQVISDNETGLLFKNKCDRKVVNVDPKADAGDNTERREVQSREYIQVVLYDHLTRRKT</sequence>
<evidence type="ECO:0000313" key="8">
    <source>
        <dbReference type="Proteomes" id="UP000054350"/>
    </source>
</evidence>
<organism evidence="7 8">
    <name type="scientific">Allomyces macrogynus (strain ATCC 38327)</name>
    <name type="common">Allomyces javanicus var. macrogynus</name>
    <dbReference type="NCBI Taxonomy" id="578462"/>
    <lineage>
        <taxon>Eukaryota</taxon>
        <taxon>Fungi</taxon>
        <taxon>Fungi incertae sedis</taxon>
        <taxon>Blastocladiomycota</taxon>
        <taxon>Blastocladiomycetes</taxon>
        <taxon>Blastocladiales</taxon>
        <taxon>Blastocladiaceae</taxon>
        <taxon>Allomyces</taxon>
    </lineage>
</organism>
<dbReference type="InterPro" id="IPR027887">
    <property type="entry name" value="DUF4464"/>
</dbReference>
<dbReference type="GO" id="GO:0005634">
    <property type="term" value="C:nucleus"/>
    <property type="evidence" value="ECO:0007669"/>
    <property type="project" value="UniProtKB-SubCell"/>
</dbReference>
<accession>A0A0L0T323</accession>
<evidence type="ECO:0000256" key="1">
    <source>
        <dbReference type="ARBA" id="ARBA00003056"/>
    </source>
</evidence>
<dbReference type="eggNOG" id="ENOG502QSP8">
    <property type="taxonomic scope" value="Eukaryota"/>
</dbReference>
<dbReference type="VEuPathDB" id="FungiDB:AMAG_13845"/>